<dbReference type="PANTHER" id="PTHR39117">
    <property type="entry name" value="MEDIATOR OF RNA POLYMERASE II TRANSCRIPTION SUBUNIT 28"/>
    <property type="match status" value="1"/>
</dbReference>
<evidence type="ECO:0000256" key="2">
    <source>
        <dbReference type="ARBA" id="ARBA00005571"/>
    </source>
</evidence>
<dbReference type="EMBL" id="JACGCM010001113">
    <property type="protein sequence ID" value="KAF6161674.1"/>
    <property type="molecule type" value="Genomic_DNA"/>
</dbReference>
<evidence type="ECO:0000313" key="8">
    <source>
        <dbReference type="EMBL" id="KAF6162404.1"/>
    </source>
</evidence>
<comment type="caution">
    <text evidence="7">The sequence shown here is derived from an EMBL/GenBank/DDBJ whole genome shotgun (WGS) entry which is preliminary data.</text>
</comment>
<keyword evidence="9" id="KW-1185">Reference proteome</keyword>
<dbReference type="AlphaFoldDB" id="A0A7J7N3M8"/>
<sequence length="85" mass="10345">MVPVDVERHARDFMDAAKKLQLYFIRLQHEDQPSKEIILRKEISIMEEELKTKTEMIKKHEKLIQGWRKELKDQFDKHVTELEKV</sequence>
<accession>A0A7J7N3M8</accession>
<evidence type="ECO:0008006" key="10">
    <source>
        <dbReference type="Google" id="ProtNLM"/>
    </source>
</evidence>
<keyword evidence="5" id="KW-0804">Transcription</keyword>
<dbReference type="Proteomes" id="UP000541444">
    <property type="component" value="Unassembled WGS sequence"/>
</dbReference>
<evidence type="ECO:0000256" key="6">
    <source>
        <dbReference type="ARBA" id="ARBA00023242"/>
    </source>
</evidence>
<gene>
    <name evidence="8" type="ORF">GIB67_024031</name>
    <name evidence="7" type="ORF">GIB67_033167</name>
</gene>
<evidence type="ECO:0000313" key="7">
    <source>
        <dbReference type="EMBL" id="KAF6161674.1"/>
    </source>
</evidence>
<dbReference type="EMBL" id="JACGCM010001036">
    <property type="protein sequence ID" value="KAF6162404.1"/>
    <property type="molecule type" value="Genomic_DNA"/>
</dbReference>
<protein>
    <recommendedName>
        <fullName evidence="10">Mediator of RNA polymerase II transcription subunit 28</fullName>
    </recommendedName>
</protein>
<dbReference type="OrthoDB" id="1885414at2759"/>
<evidence type="ECO:0000256" key="5">
    <source>
        <dbReference type="ARBA" id="ARBA00023163"/>
    </source>
</evidence>
<name>A0A7J7N3M8_9MAGN</name>
<keyword evidence="6" id="KW-0539">Nucleus</keyword>
<dbReference type="Pfam" id="PF11594">
    <property type="entry name" value="Med28"/>
    <property type="match status" value="1"/>
</dbReference>
<dbReference type="InterPro" id="IPR034456">
    <property type="entry name" value="MED28"/>
</dbReference>
<organism evidence="7 9">
    <name type="scientific">Kingdonia uniflora</name>
    <dbReference type="NCBI Taxonomy" id="39325"/>
    <lineage>
        <taxon>Eukaryota</taxon>
        <taxon>Viridiplantae</taxon>
        <taxon>Streptophyta</taxon>
        <taxon>Embryophyta</taxon>
        <taxon>Tracheophyta</taxon>
        <taxon>Spermatophyta</taxon>
        <taxon>Magnoliopsida</taxon>
        <taxon>Ranunculales</taxon>
        <taxon>Circaeasteraceae</taxon>
        <taxon>Kingdonia</taxon>
    </lineage>
</organism>
<evidence type="ECO:0000256" key="1">
    <source>
        <dbReference type="ARBA" id="ARBA00004123"/>
    </source>
</evidence>
<dbReference type="InterPro" id="IPR021640">
    <property type="entry name" value="Mediator_Med28"/>
</dbReference>
<dbReference type="GO" id="GO:0006355">
    <property type="term" value="P:regulation of DNA-templated transcription"/>
    <property type="evidence" value="ECO:0007669"/>
    <property type="project" value="InterPro"/>
</dbReference>
<comment type="subcellular location">
    <subcellularLocation>
        <location evidence="1">Nucleus</location>
    </subcellularLocation>
</comment>
<keyword evidence="3" id="KW-0805">Transcription regulation</keyword>
<dbReference type="GO" id="GO:0016592">
    <property type="term" value="C:mediator complex"/>
    <property type="evidence" value="ECO:0007669"/>
    <property type="project" value="InterPro"/>
</dbReference>
<evidence type="ECO:0000313" key="9">
    <source>
        <dbReference type="Proteomes" id="UP000541444"/>
    </source>
</evidence>
<evidence type="ECO:0000256" key="3">
    <source>
        <dbReference type="ARBA" id="ARBA00023015"/>
    </source>
</evidence>
<evidence type="ECO:0000256" key="4">
    <source>
        <dbReference type="ARBA" id="ARBA00023054"/>
    </source>
</evidence>
<comment type="similarity">
    <text evidence="2">Belongs to the Mediator complex subunit 28 family.</text>
</comment>
<dbReference type="PANTHER" id="PTHR39117:SF1">
    <property type="entry name" value="MEDIATOR OF RNA POLYMERASE II TRANSCRIPTION SUBUNIT 28"/>
    <property type="match status" value="1"/>
</dbReference>
<proteinExistence type="inferred from homology"/>
<keyword evidence="4" id="KW-0175">Coiled coil</keyword>
<reference evidence="7 9" key="1">
    <citation type="journal article" date="2020" name="IScience">
        <title>Genome Sequencing of the Endangered Kingdonia uniflora (Circaeasteraceae, Ranunculales) Reveals Potential Mechanisms of Evolutionary Specialization.</title>
        <authorList>
            <person name="Sun Y."/>
            <person name="Deng T."/>
            <person name="Zhang A."/>
            <person name="Moore M.J."/>
            <person name="Landis J.B."/>
            <person name="Lin N."/>
            <person name="Zhang H."/>
            <person name="Zhang X."/>
            <person name="Huang J."/>
            <person name="Zhang X."/>
            <person name="Sun H."/>
            <person name="Wang H."/>
        </authorList>
    </citation>
    <scope>NUCLEOTIDE SEQUENCE [LARGE SCALE GENOMIC DNA]</scope>
    <source>
        <strain evidence="7">TB1705</strain>
        <tissue evidence="7">Leaf</tissue>
    </source>
</reference>